<accession>A0A1S2VGB4</accession>
<evidence type="ECO:0000256" key="1">
    <source>
        <dbReference type="SAM" id="Phobius"/>
    </source>
</evidence>
<keyword evidence="1" id="KW-1133">Transmembrane helix</keyword>
<name>A0A1S2VGB4_9BACT</name>
<protein>
    <recommendedName>
        <fullName evidence="4">DUF2975 domain-containing protein</fullName>
    </recommendedName>
</protein>
<comment type="caution">
    <text evidence="2">The sequence shown here is derived from an EMBL/GenBank/DDBJ whole genome shotgun (WGS) entry which is preliminary data.</text>
</comment>
<dbReference type="InterPro" id="IPR021354">
    <property type="entry name" value="DUF2975"/>
</dbReference>
<keyword evidence="1" id="KW-0472">Membrane</keyword>
<keyword evidence="1" id="KW-0812">Transmembrane</keyword>
<feature type="transmembrane region" description="Helical" evidence="1">
    <location>
        <begin position="99"/>
        <end position="122"/>
    </location>
</feature>
<dbReference type="Pfam" id="PF11188">
    <property type="entry name" value="DUF2975"/>
    <property type="match status" value="1"/>
</dbReference>
<reference evidence="2 3" key="1">
    <citation type="submission" date="2016-10" db="EMBL/GenBank/DDBJ databases">
        <title>Arsenicibacter rosenii gen. nov., sp. nov., an efficient arsenic-methylating bacterium isolated from an arsenic-contaminated paddy soil.</title>
        <authorList>
            <person name="Huang K."/>
        </authorList>
    </citation>
    <scope>NUCLEOTIDE SEQUENCE [LARGE SCALE GENOMIC DNA]</scope>
    <source>
        <strain evidence="2 3">SM-1</strain>
    </source>
</reference>
<keyword evidence="3" id="KW-1185">Reference proteome</keyword>
<proteinExistence type="predicted"/>
<dbReference type="AlphaFoldDB" id="A0A1S2VGB4"/>
<organism evidence="2 3">
    <name type="scientific">Arsenicibacter rosenii</name>
    <dbReference type="NCBI Taxonomy" id="1750698"/>
    <lineage>
        <taxon>Bacteria</taxon>
        <taxon>Pseudomonadati</taxon>
        <taxon>Bacteroidota</taxon>
        <taxon>Cytophagia</taxon>
        <taxon>Cytophagales</taxon>
        <taxon>Spirosomataceae</taxon>
        <taxon>Arsenicibacter</taxon>
    </lineage>
</organism>
<evidence type="ECO:0008006" key="4">
    <source>
        <dbReference type="Google" id="ProtNLM"/>
    </source>
</evidence>
<sequence>MKTMSTNYSYIVSLRILKTGVTLLFWASLLLFCAVLIQEAKDCLIGKYHFFSINPALAVANPNDRTTLREGGRLIHINPASLSLSFAYDDANAFRKDSWVYAAIYIPYAFQGLIFLYLLWCLKKVIDTIGTDSVFQHANVRRIRWIGVCLILSEVISKLPWWFIKPFIVGLLRQNNIGYSSPASYNVVGNWLTGLLIIALAEVFRQGVELKQENELTI</sequence>
<dbReference type="EMBL" id="MORL01000017">
    <property type="protein sequence ID" value="OIN56938.1"/>
    <property type="molecule type" value="Genomic_DNA"/>
</dbReference>
<feature type="transmembrane region" description="Helical" evidence="1">
    <location>
        <begin position="143"/>
        <end position="163"/>
    </location>
</feature>
<evidence type="ECO:0000313" key="2">
    <source>
        <dbReference type="EMBL" id="OIN56938.1"/>
    </source>
</evidence>
<evidence type="ECO:0000313" key="3">
    <source>
        <dbReference type="Proteomes" id="UP000181790"/>
    </source>
</evidence>
<gene>
    <name evidence="2" type="ORF">BLX24_22505</name>
</gene>
<feature type="transmembrane region" description="Helical" evidence="1">
    <location>
        <begin position="183"/>
        <end position="204"/>
    </location>
</feature>
<dbReference type="Proteomes" id="UP000181790">
    <property type="component" value="Unassembled WGS sequence"/>
</dbReference>